<accession>A0A1H0WB50</accession>
<protein>
    <submittedName>
        <fullName evidence="1">Uncharacterized protein</fullName>
    </submittedName>
</protein>
<dbReference type="OrthoDB" id="9802985at2"/>
<proteinExistence type="predicted"/>
<dbReference type="EMBL" id="FNJU01000010">
    <property type="protein sequence ID" value="SDP87665.1"/>
    <property type="molecule type" value="Genomic_DNA"/>
</dbReference>
<keyword evidence="2" id="KW-1185">Reference proteome</keyword>
<sequence length="116" mass="14004">MKLREIIKDIQNLDETEQYRLKEFFNQSLASFSASEPVFKEISDQKHKKGYTCTYCKLANAVRFGKYKVKVGLKLMERQRYRCKDCQKTFTDTSNTPIYRTHKPHKWLDFIQCYRM</sequence>
<dbReference type="Proteomes" id="UP000199159">
    <property type="component" value="Unassembled WGS sequence"/>
</dbReference>
<gene>
    <name evidence="1" type="ORF">SAMN05216565_11026</name>
</gene>
<reference evidence="2" key="1">
    <citation type="submission" date="2016-10" db="EMBL/GenBank/DDBJ databases">
        <authorList>
            <person name="Varghese N."/>
            <person name="Submissions S."/>
        </authorList>
    </citation>
    <scope>NUCLEOTIDE SEQUENCE [LARGE SCALE GENOMIC DNA]</scope>
    <source>
        <strain evidence="2">IBRC-M10078</strain>
    </source>
</reference>
<evidence type="ECO:0000313" key="1">
    <source>
        <dbReference type="EMBL" id="SDP87665.1"/>
    </source>
</evidence>
<name>A0A1H0WB50_9BACI</name>
<organism evidence="1 2">
    <name type="scientific">Litchfieldia salsa</name>
    <dbReference type="NCBI Taxonomy" id="930152"/>
    <lineage>
        <taxon>Bacteria</taxon>
        <taxon>Bacillati</taxon>
        <taxon>Bacillota</taxon>
        <taxon>Bacilli</taxon>
        <taxon>Bacillales</taxon>
        <taxon>Bacillaceae</taxon>
        <taxon>Litchfieldia</taxon>
    </lineage>
</organism>
<evidence type="ECO:0000313" key="2">
    <source>
        <dbReference type="Proteomes" id="UP000199159"/>
    </source>
</evidence>
<dbReference type="AlphaFoldDB" id="A0A1H0WB50"/>